<organism evidence="10 11">
    <name type="scientific">Saponaria officinalis</name>
    <name type="common">Common soapwort</name>
    <name type="synonym">Lychnis saponaria</name>
    <dbReference type="NCBI Taxonomy" id="3572"/>
    <lineage>
        <taxon>Eukaryota</taxon>
        <taxon>Viridiplantae</taxon>
        <taxon>Streptophyta</taxon>
        <taxon>Embryophyta</taxon>
        <taxon>Tracheophyta</taxon>
        <taxon>Spermatophyta</taxon>
        <taxon>Magnoliopsida</taxon>
        <taxon>eudicotyledons</taxon>
        <taxon>Gunneridae</taxon>
        <taxon>Pentapetalae</taxon>
        <taxon>Caryophyllales</taxon>
        <taxon>Caryophyllaceae</taxon>
        <taxon>Caryophylleae</taxon>
        <taxon>Saponaria</taxon>
    </lineage>
</organism>
<evidence type="ECO:0000313" key="11">
    <source>
        <dbReference type="Proteomes" id="UP001443914"/>
    </source>
</evidence>
<keyword evidence="4 8" id="KW-1003">Cell membrane</keyword>
<keyword evidence="5 8" id="KW-0812">Transmembrane</keyword>
<gene>
    <name evidence="10" type="ORF">RND81_05G011700</name>
</gene>
<comment type="subunit">
    <text evidence="3 8">Homodimer and heterodimers.</text>
</comment>
<accession>A0AAW1KRV1</accession>
<dbReference type="PANTHER" id="PTHR33573">
    <property type="entry name" value="CASP-LIKE PROTEIN 4A4"/>
    <property type="match status" value="1"/>
</dbReference>
<proteinExistence type="inferred from homology"/>
<evidence type="ECO:0000313" key="10">
    <source>
        <dbReference type="EMBL" id="KAK9723607.1"/>
    </source>
</evidence>
<evidence type="ECO:0000256" key="6">
    <source>
        <dbReference type="ARBA" id="ARBA00022989"/>
    </source>
</evidence>
<keyword evidence="11" id="KW-1185">Reference proteome</keyword>
<dbReference type="AlphaFoldDB" id="A0AAW1KRV1"/>
<comment type="subcellular location">
    <subcellularLocation>
        <location evidence="1 8">Cell membrane</location>
        <topology evidence="1 8">Multi-pass membrane protein</topology>
    </subcellularLocation>
</comment>
<evidence type="ECO:0000256" key="4">
    <source>
        <dbReference type="ARBA" id="ARBA00022475"/>
    </source>
</evidence>
<protein>
    <recommendedName>
        <fullName evidence="8">CASP-like protein</fullName>
    </recommendedName>
</protein>
<evidence type="ECO:0000259" key="9">
    <source>
        <dbReference type="Pfam" id="PF04535"/>
    </source>
</evidence>
<evidence type="ECO:0000256" key="7">
    <source>
        <dbReference type="ARBA" id="ARBA00023136"/>
    </source>
</evidence>
<feature type="transmembrane region" description="Helical" evidence="8">
    <location>
        <begin position="35"/>
        <end position="58"/>
    </location>
</feature>
<dbReference type="Pfam" id="PF04535">
    <property type="entry name" value="CASP_dom"/>
    <property type="match status" value="1"/>
</dbReference>
<dbReference type="PANTHER" id="PTHR33573:SF57">
    <property type="entry name" value="CASP-LIKE PROTEIN 4B1"/>
    <property type="match status" value="1"/>
</dbReference>
<comment type="caution">
    <text evidence="10">The sequence shown here is derived from an EMBL/GenBank/DDBJ whole genome shotgun (WGS) entry which is preliminary data.</text>
</comment>
<evidence type="ECO:0000256" key="5">
    <source>
        <dbReference type="ARBA" id="ARBA00022692"/>
    </source>
</evidence>
<reference evidence="10" key="1">
    <citation type="submission" date="2024-03" db="EMBL/GenBank/DDBJ databases">
        <title>WGS assembly of Saponaria officinalis var. Norfolk2.</title>
        <authorList>
            <person name="Jenkins J."/>
            <person name="Shu S."/>
            <person name="Grimwood J."/>
            <person name="Barry K."/>
            <person name="Goodstein D."/>
            <person name="Schmutz J."/>
            <person name="Leebens-Mack J."/>
            <person name="Osbourn A."/>
        </authorList>
    </citation>
    <scope>NUCLEOTIDE SEQUENCE [LARGE SCALE GENOMIC DNA]</scope>
    <source>
        <strain evidence="10">JIC</strain>
    </source>
</reference>
<evidence type="ECO:0000256" key="3">
    <source>
        <dbReference type="ARBA" id="ARBA00011489"/>
    </source>
</evidence>
<dbReference type="GO" id="GO:0005886">
    <property type="term" value="C:plasma membrane"/>
    <property type="evidence" value="ECO:0007669"/>
    <property type="project" value="UniProtKB-SubCell"/>
</dbReference>
<feature type="transmembrane region" description="Helical" evidence="8">
    <location>
        <begin position="105"/>
        <end position="127"/>
    </location>
</feature>
<sequence>MSHPAAAWTPEKHFVGAVDVEAGAARNECWVKKKAMVLVLRASALLISFISFCVMVSVSDFTNYPALSYVFAITLVVIVYATVFVGIHGHEVRTGEVVISSKVAVWMNFLGDQLLALMLLSAGSAGAEAVTALRQEYMGPGVDKVTASVAMTFITFAALEAAALISTYNFSVYISKS</sequence>
<dbReference type="Proteomes" id="UP001443914">
    <property type="component" value="Unassembled WGS sequence"/>
</dbReference>
<evidence type="ECO:0000256" key="2">
    <source>
        <dbReference type="ARBA" id="ARBA00007651"/>
    </source>
</evidence>
<name>A0AAW1KRV1_SAPOF</name>
<comment type="similarity">
    <text evidence="2 8">Belongs to the Casparian strip membrane proteins (CASP) family.</text>
</comment>
<keyword evidence="7 8" id="KW-0472">Membrane</keyword>
<feature type="transmembrane region" description="Helical" evidence="8">
    <location>
        <begin position="147"/>
        <end position="170"/>
    </location>
</feature>
<feature type="transmembrane region" description="Helical" evidence="8">
    <location>
        <begin position="64"/>
        <end position="85"/>
    </location>
</feature>
<keyword evidence="6 8" id="KW-1133">Transmembrane helix</keyword>
<feature type="domain" description="Casparian strip membrane protein" evidence="9">
    <location>
        <begin position="34"/>
        <end position="157"/>
    </location>
</feature>
<evidence type="ECO:0000256" key="8">
    <source>
        <dbReference type="RuleBase" id="RU361233"/>
    </source>
</evidence>
<dbReference type="EMBL" id="JBDFQZ010000005">
    <property type="protein sequence ID" value="KAK9723607.1"/>
    <property type="molecule type" value="Genomic_DNA"/>
</dbReference>
<dbReference type="InterPro" id="IPR006702">
    <property type="entry name" value="CASP_dom"/>
</dbReference>
<evidence type="ECO:0000256" key="1">
    <source>
        <dbReference type="ARBA" id="ARBA00004651"/>
    </source>
</evidence>